<gene>
    <name evidence="1" type="ORF">CRM94_09485</name>
</gene>
<name>A0A2A7SFR0_BURGA</name>
<organism evidence="1 2">
    <name type="scientific">Burkholderia gladioli</name>
    <name type="common">Pseudomonas marginata</name>
    <name type="synonym">Phytomonas marginata</name>
    <dbReference type="NCBI Taxonomy" id="28095"/>
    <lineage>
        <taxon>Bacteria</taxon>
        <taxon>Pseudomonadati</taxon>
        <taxon>Pseudomonadota</taxon>
        <taxon>Betaproteobacteria</taxon>
        <taxon>Burkholderiales</taxon>
        <taxon>Burkholderiaceae</taxon>
        <taxon>Burkholderia</taxon>
    </lineage>
</organism>
<dbReference type="AlphaFoldDB" id="A0A2A7SFR0"/>
<protein>
    <submittedName>
        <fullName evidence="1">Uncharacterized protein</fullName>
    </submittedName>
</protein>
<dbReference type="Proteomes" id="UP000220629">
    <property type="component" value="Unassembled WGS sequence"/>
</dbReference>
<dbReference type="RefSeq" id="WP_098152160.1">
    <property type="nucleotide sequence ID" value="NZ_CADEVR010000002.1"/>
</dbReference>
<dbReference type="EMBL" id="PDDY01000001">
    <property type="protein sequence ID" value="PEH42362.1"/>
    <property type="molecule type" value="Genomic_DNA"/>
</dbReference>
<evidence type="ECO:0000313" key="1">
    <source>
        <dbReference type="EMBL" id="PEH42362.1"/>
    </source>
</evidence>
<proteinExistence type="predicted"/>
<reference evidence="2" key="1">
    <citation type="submission" date="2017-09" db="EMBL/GenBank/DDBJ databases">
        <title>FDA dAtabase for Regulatory Grade micrObial Sequences (FDA-ARGOS): Supporting development and validation of Infectious Disease Dx tests.</title>
        <authorList>
            <person name="Minogue T."/>
            <person name="Wolcott M."/>
            <person name="Wasieloski L."/>
            <person name="Aguilar W."/>
            <person name="Moore D."/>
            <person name="Tallon L."/>
            <person name="Sadzewicz L."/>
            <person name="Ott S."/>
            <person name="Zhao X."/>
            <person name="Nagaraj S."/>
            <person name="Vavikolanu K."/>
            <person name="Aluvathingal J."/>
            <person name="Nadendla S."/>
            <person name="Sichtig H."/>
        </authorList>
    </citation>
    <scope>NUCLEOTIDE SEQUENCE [LARGE SCALE GENOMIC DNA]</scope>
    <source>
        <strain evidence="2">FDAARGOS_390</strain>
    </source>
</reference>
<evidence type="ECO:0000313" key="2">
    <source>
        <dbReference type="Proteomes" id="UP000220629"/>
    </source>
</evidence>
<accession>A0A2A7SFR0</accession>
<sequence length="125" mass="13707">MQQNPRLSPLADLIADSSPCLPGSRLIHLFQIVSSASQDAVARVSSFLSEQGAPLGEPRVSRCRELLTQTIVLDGIGERRARLLREQLLALDGVLRIRLEHRFVRADAGDDTPNYDDCRPACTAA</sequence>
<comment type="caution">
    <text evidence="1">The sequence shown here is derived from an EMBL/GenBank/DDBJ whole genome shotgun (WGS) entry which is preliminary data.</text>
</comment>